<evidence type="ECO:0000259" key="6">
    <source>
        <dbReference type="PROSITE" id="PS50157"/>
    </source>
</evidence>
<evidence type="ECO:0000256" key="2">
    <source>
        <dbReference type="ARBA" id="ARBA00022737"/>
    </source>
</evidence>
<feature type="domain" description="C2H2-type" evidence="6">
    <location>
        <begin position="380"/>
        <end position="408"/>
    </location>
</feature>
<evidence type="ECO:0000256" key="1">
    <source>
        <dbReference type="ARBA" id="ARBA00022723"/>
    </source>
</evidence>
<evidence type="ECO:0000256" key="3">
    <source>
        <dbReference type="ARBA" id="ARBA00022771"/>
    </source>
</evidence>
<feature type="domain" description="C2H2-type" evidence="6">
    <location>
        <begin position="324"/>
        <end position="351"/>
    </location>
</feature>
<dbReference type="SUPFAM" id="SSF57667">
    <property type="entry name" value="beta-beta-alpha zinc fingers"/>
    <property type="match status" value="3"/>
</dbReference>
<dbReference type="PANTHER" id="PTHR24408:SF58">
    <property type="entry name" value="TRANSCRIPTION FACTOR (TFIIIA), PUTATIVE (AFU_ORTHOLOGUE AFUA_1G05150)-RELATED"/>
    <property type="match status" value="1"/>
</dbReference>
<accession>A0ABM3MB65</accession>
<evidence type="ECO:0000313" key="8">
    <source>
        <dbReference type="RefSeq" id="XP_052748375.1"/>
    </source>
</evidence>
<keyword evidence="3 5" id="KW-0863">Zinc-finger</keyword>
<name>A0ABM3MB65_GALME</name>
<evidence type="ECO:0000313" key="7">
    <source>
        <dbReference type="Proteomes" id="UP001652740"/>
    </source>
</evidence>
<organism evidence="7 8">
    <name type="scientific">Galleria mellonella</name>
    <name type="common">Greater wax moth</name>
    <dbReference type="NCBI Taxonomy" id="7137"/>
    <lineage>
        <taxon>Eukaryota</taxon>
        <taxon>Metazoa</taxon>
        <taxon>Ecdysozoa</taxon>
        <taxon>Arthropoda</taxon>
        <taxon>Hexapoda</taxon>
        <taxon>Insecta</taxon>
        <taxon>Pterygota</taxon>
        <taxon>Neoptera</taxon>
        <taxon>Endopterygota</taxon>
        <taxon>Lepidoptera</taxon>
        <taxon>Glossata</taxon>
        <taxon>Ditrysia</taxon>
        <taxon>Pyraloidea</taxon>
        <taxon>Pyralidae</taxon>
        <taxon>Galleriinae</taxon>
        <taxon>Galleria</taxon>
    </lineage>
</organism>
<keyword evidence="7" id="KW-1185">Reference proteome</keyword>
<dbReference type="Pfam" id="PF00096">
    <property type="entry name" value="zf-C2H2"/>
    <property type="match status" value="2"/>
</dbReference>
<dbReference type="PROSITE" id="PS50157">
    <property type="entry name" value="ZINC_FINGER_C2H2_2"/>
    <property type="match status" value="5"/>
</dbReference>
<keyword evidence="1" id="KW-0479">Metal-binding</keyword>
<evidence type="ECO:0000256" key="5">
    <source>
        <dbReference type="PROSITE-ProRule" id="PRU00042"/>
    </source>
</evidence>
<dbReference type="PANTHER" id="PTHR24408">
    <property type="entry name" value="ZINC FINGER PROTEIN"/>
    <property type="match status" value="1"/>
</dbReference>
<keyword evidence="4" id="KW-0862">Zinc</keyword>
<reference evidence="8" key="1">
    <citation type="submission" date="2025-08" db="UniProtKB">
        <authorList>
            <consortium name="RefSeq"/>
        </authorList>
    </citation>
    <scope>IDENTIFICATION</scope>
    <source>
        <tissue evidence="8">Whole larvae</tissue>
    </source>
</reference>
<dbReference type="SMART" id="SM00355">
    <property type="entry name" value="ZnF_C2H2"/>
    <property type="match status" value="7"/>
</dbReference>
<sequence>MSHNFSIENVMKLCRACLTTGDNLRIMTYEETNTYKLILNEMNSSYEAIYTCQNCGFLLEKITKFVKQCQDASVLLKQHSYQDIKPNLVNDKSLYHFKCTPPVYHYIGPNWDLNDDDFDNDDVPLSNFLNGDVKKEKVRKKKRKKLKNEVTELEIEQEIPIKIEQELTESSQVADLDLSRENPMPVPAKPRRQKVVKEGFTSRMVQETDEYVVIKLTKEQVLQEMQERSKTVEYQRTLFKCEKCVKGFNFEDVLRSHMVKHSQENGTFLCEICTQYCPSVVSLRGHMKSHTTRYACKVCALRRGSRQHVLEHHALAHAARAALYACRRCAYTTHKRTVMQRHARSHGPREKLSCPRCGKLFLNVETLRVHTTRHDKSKRLQCEHCNRMFIYPSMLHQHIQAVHVRKDYYCVECDIKFKSRDNLRLHFKKAKRHRDASSYQTRAWTRQTHTQPRIHAPPRGHTRLRKTTTILFQTDRTPRNNYITEQTAELVPFAVWTPNGQHWASSSDPVICLKMPRLLVQHVSQNVFIFYTT</sequence>
<dbReference type="Proteomes" id="UP001652740">
    <property type="component" value="Unplaced"/>
</dbReference>
<feature type="domain" description="C2H2-type" evidence="6">
    <location>
        <begin position="352"/>
        <end position="379"/>
    </location>
</feature>
<dbReference type="RefSeq" id="XP_052748375.1">
    <property type="nucleotide sequence ID" value="XM_052892415.1"/>
</dbReference>
<keyword evidence="2" id="KW-0677">Repeat</keyword>
<evidence type="ECO:0000256" key="4">
    <source>
        <dbReference type="ARBA" id="ARBA00022833"/>
    </source>
</evidence>
<dbReference type="InterPro" id="IPR013087">
    <property type="entry name" value="Znf_C2H2_type"/>
</dbReference>
<protein>
    <submittedName>
        <fullName evidence="8">Zinc finger and BTB domain-containing protein 41-like isoform X1</fullName>
    </submittedName>
</protein>
<dbReference type="Gene3D" id="3.30.160.60">
    <property type="entry name" value="Classic Zinc Finger"/>
    <property type="match status" value="3"/>
</dbReference>
<feature type="domain" description="C2H2-type" evidence="6">
    <location>
        <begin position="408"/>
        <end position="438"/>
    </location>
</feature>
<gene>
    <name evidence="8" type="primary">LOC113515913</name>
</gene>
<dbReference type="PROSITE" id="PS00028">
    <property type="entry name" value="ZINC_FINGER_C2H2_1"/>
    <property type="match status" value="4"/>
</dbReference>
<dbReference type="GeneID" id="113515913"/>
<dbReference type="InterPro" id="IPR036236">
    <property type="entry name" value="Znf_C2H2_sf"/>
</dbReference>
<proteinExistence type="predicted"/>
<feature type="domain" description="C2H2-type" evidence="6">
    <location>
        <begin position="239"/>
        <end position="266"/>
    </location>
</feature>